<feature type="compositionally biased region" description="Basic and acidic residues" evidence="1">
    <location>
        <begin position="990"/>
        <end position="999"/>
    </location>
</feature>
<protein>
    <submittedName>
        <fullName evidence="2">Structural protein</fullName>
    </submittedName>
</protein>
<proteinExistence type="predicted"/>
<evidence type="ECO:0000313" key="2">
    <source>
        <dbReference type="EMBL" id="PHM39223.1"/>
    </source>
</evidence>
<feature type="region of interest" description="Disordered" evidence="1">
    <location>
        <begin position="849"/>
        <end position="888"/>
    </location>
</feature>
<feature type="region of interest" description="Disordered" evidence="1">
    <location>
        <begin position="952"/>
        <end position="1007"/>
    </location>
</feature>
<evidence type="ECO:0000256" key="1">
    <source>
        <dbReference type="SAM" id="MobiDB-lite"/>
    </source>
</evidence>
<reference evidence="4" key="1">
    <citation type="submission" date="2016-10" db="EMBL/GenBank/DDBJ databases">
        <authorList>
            <person name="Varghese N."/>
            <person name="Submissions S."/>
        </authorList>
    </citation>
    <scope>NUCLEOTIDE SEQUENCE [LARGE SCALE GENOMIC DNA]</scope>
    <source>
        <strain evidence="4">DSM 17908</strain>
    </source>
</reference>
<dbReference type="STRING" id="351675.SAMN05421680_111151"/>
<feature type="compositionally biased region" description="Polar residues" evidence="1">
    <location>
        <begin position="1298"/>
        <end position="1313"/>
    </location>
</feature>
<dbReference type="EMBL" id="FORG01000011">
    <property type="protein sequence ID" value="SFJ59306.1"/>
    <property type="molecule type" value="Genomic_DNA"/>
</dbReference>
<keyword evidence="5" id="KW-1185">Reference proteome</keyword>
<dbReference type="Proteomes" id="UP000198919">
    <property type="component" value="Unassembled WGS sequence"/>
</dbReference>
<feature type="compositionally biased region" description="Polar residues" evidence="1">
    <location>
        <begin position="849"/>
        <end position="860"/>
    </location>
</feature>
<gene>
    <name evidence="3" type="ORF">SAMN05421680_111151</name>
    <name evidence="2" type="ORF">Xmau_03130</name>
</gene>
<dbReference type="Proteomes" id="UP000224607">
    <property type="component" value="Unassembled WGS sequence"/>
</dbReference>
<feature type="region of interest" description="Disordered" evidence="1">
    <location>
        <begin position="259"/>
        <end position="281"/>
    </location>
</feature>
<feature type="region of interest" description="Disordered" evidence="1">
    <location>
        <begin position="376"/>
        <end position="408"/>
    </location>
</feature>
<reference evidence="3" key="2">
    <citation type="submission" date="2016-10" db="EMBL/GenBank/DDBJ databases">
        <authorList>
            <person name="de Groot N.N."/>
        </authorList>
    </citation>
    <scope>NUCLEOTIDE SEQUENCE [LARGE SCALE GENOMIC DNA]</scope>
    <source>
        <strain evidence="3">DSM 17908</strain>
    </source>
</reference>
<name>A0A1I3SPH4_9GAMM</name>
<feature type="compositionally biased region" description="Polar residues" evidence="1">
    <location>
        <begin position="968"/>
        <end position="989"/>
    </location>
</feature>
<organism evidence="3 4">
    <name type="scientific">Xenorhabdus mauleonii</name>
    <dbReference type="NCBI Taxonomy" id="351675"/>
    <lineage>
        <taxon>Bacteria</taxon>
        <taxon>Pseudomonadati</taxon>
        <taxon>Pseudomonadota</taxon>
        <taxon>Gammaproteobacteria</taxon>
        <taxon>Enterobacterales</taxon>
        <taxon>Morganellaceae</taxon>
        <taxon>Xenorhabdus</taxon>
    </lineage>
</organism>
<feature type="compositionally biased region" description="Low complexity" evidence="1">
    <location>
        <begin position="145"/>
        <end position="161"/>
    </location>
</feature>
<reference evidence="2 5" key="3">
    <citation type="journal article" date="2017" name="Nat. Microbiol.">
        <title>Natural product diversity associated with the nematode symbionts Photorhabdus and Xenorhabdus.</title>
        <authorList>
            <person name="Tobias N.J."/>
            <person name="Wolff H."/>
            <person name="Djahanschiri B."/>
            <person name="Grundmann F."/>
            <person name="Kronenwerth M."/>
            <person name="Shi Y.M."/>
            <person name="Simonyi S."/>
            <person name="Grun P."/>
            <person name="Shapiro-Ilan D."/>
            <person name="Pidot S.J."/>
            <person name="Stinear T.P."/>
            <person name="Ebersberger I."/>
            <person name="Bode H.B."/>
        </authorList>
    </citation>
    <scope>NUCLEOTIDE SEQUENCE [LARGE SCALE GENOMIC DNA]</scope>
    <source>
        <strain evidence="2 5">DSM 17908</strain>
    </source>
</reference>
<feature type="region of interest" description="Disordered" evidence="1">
    <location>
        <begin position="130"/>
        <end position="186"/>
    </location>
</feature>
<feature type="compositionally biased region" description="Polar residues" evidence="1">
    <location>
        <begin position="86"/>
        <end position="114"/>
    </location>
</feature>
<accession>A0A1I3SPH4</accession>
<feature type="region of interest" description="Disordered" evidence="1">
    <location>
        <begin position="1297"/>
        <end position="1324"/>
    </location>
</feature>
<evidence type="ECO:0000313" key="3">
    <source>
        <dbReference type="EMBL" id="SFJ59306.1"/>
    </source>
</evidence>
<evidence type="ECO:0000313" key="4">
    <source>
        <dbReference type="Proteomes" id="UP000198919"/>
    </source>
</evidence>
<feature type="compositionally biased region" description="Basic residues" evidence="1">
    <location>
        <begin position="396"/>
        <end position="408"/>
    </location>
</feature>
<dbReference type="EMBL" id="NITY01000012">
    <property type="protein sequence ID" value="PHM39223.1"/>
    <property type="molecule type" value="Genomic_DNA"/>
</dbReference>
<sequence>MVNTAVKRQEQARIIEAIENASEAELSALADIRTDIRHLFSEKDKANVGDAGVMIRRPSRSVANKTPFNALGLKLVEADKTPTKNPPQANDSQIDDTQVTHKNNATDTPSNTVSFKTYLDNKNALNGKEKARAAVAANKIKTSHETAPTTATRPAEQPRTASGRFASKDKSDALNARQARQQDNKDTVKMQAGFLHKLGGMIGQSGKALTEAKDGSALDVVGSAGGSFWKAGKEAMNVTSSAVNNVVSLHDWVKGQRKAIQPATTQPAVTRSPIPAPSLGHEKQTKSANAFATQGQHDQTKAIKEQTKRAQTQDEKVIGLLEALVDKNHGKQGDGMLGTLFSALAIKSIGKKIGRKLGAAILSALGLGKLKSLLSPSRTGGNHGSGVEIDVDGRDNKKKKKTKAKNKNKLNSIGKGAAKATAAVAGTAGTVMAGKAILDSAEDKISDKATQKTAATGTEKAIETGAAKAGAGKSAAKTVGKVVGKTALKAVPIVGTAIGVGWDAYDGFTDTDAQRKTFNLNDDQGVTTRQQTEYALANVADLGGLVSGSAGLLADGAKWLGMDTVSEALTFDAGDIAKGLDKKVTDVLNLFSFGDDKKKAEEKSVTQSPSEMAELVQAIIEGADNTTQAINKLASQAPQLGTAIGQDGKTVPTTAFSPTTPAHNQLGDGLNIGGKNANNRNFRNNNFGNLAYVGQKGARLEDANAQGQRRFAKFETPEEGMRALANQISSYANGTSKAVGYQKLDTVESIITRYAPKNENNTDAYIANLSKALGVQADQQLNLSDPDTMTKMIRAISTIEGGNPQVTDDFIKKAIGTRDASARAWVGQFNPETLAQVNTARAEKGLQAITSHDQFSSPEQAGTPAKTRITPESGAQSVKPPGEDKSGFWHSLKNVRHIADDKITKQLESNQVAGIRLNRPDAGLTLPENVRAEELPAGLHTAMLPADQIAQANKAKRRGSHLHDPLASAQSPQERPSVSTPSAMPTGTDNDARTAEPTEKTAIPVVSVNDVNQAIPVTSPPPAEKAQQSLPAAMESGLLPSFSDTLQALSDLVLPSVGDTVTSLTQGVSSNGMLDGMLGKIGLDNDKIKAMSPLTGALSQKIDGGVHGMIGGMADSLRQPINMADWLSTPPLLPATTHPKNSLPVTPATGIIQPPTTPPQPMPGGFSQALADIVLPSAGDTVKSLTQGFSSGGMLDGMLGKMGLDNDTIKAMSPLTGRLSQKIDSGVHGLVDTVANTVRQPVNMTLPSRLPTVTDLAASGAKTPVTRDKSSSNADSAMLTQLQKIAASLEKLIGVQKEANSNGKDPNTTTHTAQPAPRSDIPLGAANEALAEMLRDRNS</sequence>
<feature type="region of interest" description="Disordered" evidence="1">
    <location>
        <begin position="78"/>
        <end position="114"/>
    </location>
</feature>
<evidence type="ECO:0000313" key="5">
    <source>
        <dbReference type="Proteomes" id="UP000224607"/>
    </source>
</evidence>